<dbReference type="EMBL" id="PCYM01000002">
    <property type="protein sequence ID" value="PIR47707.1"/>
    <property type="molecule type" value="Genomic_DNA"/>
</dbReference>
<comment type="subcellular location">
    <subcellularLocation>
        <location evidence="8">Cytoplasm</location>
    </subcellularLocation>
</comment>
<dbReference type="Proteomes" id="UP000230084">
    <property type="component" value="Unassembled WGS sequence"/>
</dbReference>
<organism evidence="10 11">
    <name type="scientific">Candidatus Uhrbacteria bacterium CG10_big_fil_rev_8_21_14_0_10_50_16</name>
    <dbReference type="NCBI Taxonomy" id="1975039"/>
    <lineage>
        <taxon>Bacteria</taxon>
        <taxon>Candidatus Uhriibacteriota</taxon>
    </lineage>
</organism>
<dbReference type="AlphaFoldDB" id="A0A2H0RMN7"/>
<feature type="binding site" evidence="8">
    <location>
        <position position="275"/>
    </location>
    <ligand>
        <name>substrate</name>
    </ligand>
</feature>
<evidence type="ECO:0000256" key="6">
    <source>
        <dbReference type="ARBA" id="ARBA00023315"/>
    </source>
</evidence>
<dbReference type="HAMAP" id="MF_01445">
    <property type="entry name" value="TsaD"/>
    <property type="match status" value="1"/>
</dbReference>
<name>A0A2H0RMN7_9BACT</name>
<keyword evidence="6 8" id="KW-0012">Acyltransferase</keyword>
<comment type="caution">
    <text evidence="8">Lacks conserved residue(s) required for the propagation of feature annotation.</text>
</comment>
<dbReference type="GO" id="GO:0005506">
    <property type="term" value="F:iron ion binding"/>
    <property type="evidence" value="ECO:0007669"/>
    <property type="project" value="UniProtKB-UniRule"/>
</dbReference>
<dbReference type="InterPro" id="IPR000905">
    <property type="entry name" value="Gcp-like_dom"/>
</dbReference>
<evidence type="ECO:0000256" key="7">
    <source>
        <dbReference type="ARBA" id="ARBA00048117"/>
    </source>
</evidence>
<dbReference type="CDD" id="cd24133">
    <property type="entry name" value="ASKHA_NBD_TsaD_bac"/>
    <property type="match status" value="1"/>
</dbReference>
<comment type="cofactor">
    <cofactor evidence="8">
        <name>Fe(2+)</name>
        <dbReference type="ChEBI" id="CHEBI:29033"/>
    </cofactor>
    <text evidence="8">Binds 1 Fe(2+) ion per subunit.</text>
</comment>
<dbReference type="NCBIfam" id="TIGR03723">
    <property type="entry name" value="T6A_TsaD_YgjD"/>
    <property type="match status" value="1"/>
</dbReference>
<feature type="binding site" evidence="8">
    <location>
        <position position="115"/>
    </location>
    <ligand>
        <name>Fe cation</name>
        <dbReference type="ChEBI" id="CHEBI:24875"/>
    </ligand>
</feature>
<comment type="function">
    <text evidence="8">Required for the formation of a threonylcarbamoyl group on adenosine at position 37 (t(6)A37) in tRNAs that read codons beginning with adenine. Is involved in the transfer of the threonylcarbamoyl moiety of threonylcarbamoyl-AMP (TC-AMP) to the N6 group of A37, together with TsaE and TsaB. TsaD likely plays a direct catalytic role in this reaction.</text>
</comment>
<keyword evidence="1 8" id="KW-0963">Cytoplasm</keyword>
<keyword evidence="3 8" id="KW-0819">tRNA processing</keyword>
<dbReference type="Gene3D" id="3.30.420.40">
    <property type="match status" value="2"/>
</dbReference>
<dbReference type="PRINTS" id="PR00789">
    <property type="entry name" value="OSIALOPTASE"/>
</dbReference>
<dbReference type="GO" id="GO:0005737">
    <property type="term" value="C:cytoplasm"/>
    <property type="evidence" value="ECO:0007669"/>
    <property type="project" value="UniProtKB-SubCell"/>
</dbReference>
<evidence type="ECO:0000256" key="5">
    <source>
        <dbReference type="ARBA" id="ARBA00023004"/>
    </source>
</evidence>
<evidence type="ECO:0000256" key="1">
    <source>
        <dbReference type="ARBA" id="ARBA00022490"/>
    </source>
</evidence>
<sequence>MKILSIETSCDETAVAIVEGDGTSFVVVENLVSSQIATHQQYGGVVPEVAARMHVPVLPLMIQALTQWKQGDFDAVAVTTGPGLATALRVGVETAKALAVTWGVSLVPVDHIEGHIYANFLDSSVEASAFPILCLVVSGGHTEIVLMKDHGEYVFLGQTRDDAAGEAFDKTAAQLGLSYPGGPSIAKAALGGDATAITLPRPMINSGDLDVSFSGLKTAVRNQIRSHAELTPTIIADIAASFQQAVVDVLVTKTRLAAEQYAPNTVMLCGGVSANTELRRQLMEAFSDTSVSVLVPQIKYTTDNAAMIGAAGLRALVDGRVAMDPLIIDADPAKILGGQWKWEL</sequence>
<dbReference type="Pfam" id="PF00814">
    <property type="entry name" value="TsaD"/>
    <property type="match status" value="1"/>
</dbReference>
<dbReference type="EC" id="2.3.1.234" evidence="8"/>
<evidence type="ECO:0000259" key="9">
    <source>
        <dbReference type="Pfam" id="PF00814"/>
    </source>
</evidence>
<feature type="binding site" evidence="8">
    <location>
        <position position="303"/>
    </location>
    <ligand>
        <name>Fe cation</name>
        <dbReference type="ChEBI" id="CHEBI:24875"/>
    </ligand>
</feature>
<evidence type="ECO:0000256" key="2">
    <source>
        <dbReference type="ARBA" id="ARBA00022679"/>
    </source>
</evidence>
<feature type="binding site" evidence="8">
    <location>
        <begin position="136"/>
        <end position="140"/>
    </location>
    <ligand>
        <name>substrate</name>
    </ligand>
</feature>
<dbReference type="GO" id="GO:0061711">
    <property type="term" value="F:tRNA N(6)-L-threonylcarbamoyladenine synthase activity"/>
    <property type="evidence" value="ECO:0007669"/>
    <property type="project" value="UniProtKB-EC"/>
</dbReference>
<dbReference type="InterPro" id="IPR022450">
    <property type="entry name" value="TsaD"/>
</dbReference>
<dbReference type="InterPro" id="IPR017861">
    <property type="entry name" value="KAE1/TsaD"/>
</dbReference>
<evidence type="ECO:0000256" key="3">
    <source>
        <dbReference type="ARBA" id="ARBA00022694"/>
    </source>
</evidence>
<dbReference type="PANTHER" id="PTHR11735:SF6">
    <property type="entry name" value="TRNA N6-ADENOSINE THREONYLCARBAMOYLTRANSFERASE, MITOCHONDRIAL"/>
    <property type="match status" value="1"/>
</dbReference>
<dbReference type="NCBIfam" id="TIGR00329">
    <property type="entry name" value="gcp_kae1"/>
    <property type="match status" value="1"/>
</dbReference>
<comment type="catalytic activity">
    <reaction evidence="7 8">
        <text>L-threonylcarbamoyladenylate + adenosine(37) in tRNA = N(6)-L-threonylcarbamoyladenosine(37) in tRNA + AMP + H(+)</text>
        <dbReference type="Rhea" id="RHEA:37059"/>
        <dbReference type="Rhea" id="RHEA-COMP:10162"/>
        <dbReference type="Rhea" id="RHEA-COMP:10163"/>
        <dbReference type="ChEBI" id="CHEBI:15378"/>
        <dbReference type="ChEBI" id="CHEBI:73682"/>
        <dbReference type="ChEBI" id="CHEBI:74411"/>
        <dbReference type="ChEBI" id="CHEBI:74418"/>
        <dbReference type="ChEBI" id="CHEBI:456215"/>
        <dbReference type="EC" id="2.3.1.234"/>
    </reaction>
</comment>
<dbReference type="PANTHER" id="PTHR11735">
    <property type="entry name" value="TRNA N6-ADENOSINE THREONYLCARBAMOYLTRANSFERASE"/>
    <property type="match status" value="1"/>
</dbReference>
<keyword evidence="4 8" id="KW-0479">Metal-binding</keyword>
<comment type="similarity">
    <text evidence="8">Belongs to the KAE1 / TsaD family.</text>
</comment>
<gene>
    <name evidence="8 10" type="primary">tsaD</name>
    <name evidence="10" type="ORF">COV06_01785</name>
</gene>
<feature type="binding site" evidence="8">
    <location>
        <position position="182"/>
    </location>
    <ligand>
        <name>substrate</name>
    </ligand>
</feature>
<dbReference type="GO" id="GO:0002949">
    <property type="term" value="P:tRNA threonylcarbamoyladenosine modification"/>
    <property type="evidence" value="ECO:0007669"/>
    <property type="project" value="UniProtKB-UniRule"/>
</dbReference>
<feature type="binding site" evidence="8">
    <location>
        <position position="169"/>
    </location>
    <ligand>
        <name>substrate</name>
    </ligand>
</feature>
<dbReference type="InterPro" id="IPR043129">
    <property type="entry name" value="ATPase_NBD"/>
</dbReference>
<comment type="caution">
    <text evidence="10">The sequence shown here is derived from an EMBL/GenBank/DDBJ whole genome shotgun (WGS) entry which is preliminary data.</text>
</comment>
<dbReference type="SUPFAM" id="SSF53067">
    <property type="entry name" value="Actin-like ATPase domain"/>
    <property type="match status" value="2"/>
</dbReference>
<proteinExistence type="inferred from homology"/>
<feature type="domain" description="Gcp-like" evidence="9">
    <location>
        <begin position="27"/>
        <end position="309"/>
    </location>
</feature>
<reference evidence="10 11" key="1">
    <citation type="submission" date="2017-09" db="EMBL/GenBank/DDBJ databases">
        <title>Depth-based differentiation of microbial function through sediment-hosted aquifers and enrichment of novel symbionts in the deep terrestrial subsurface.</title>
        <authorList>
            <person name="Probst A.J."/>
            <person name="Ladd B."/>
            <person name="Jarett J.K."/>
            <person name="Geller-Mcgrath D.E."/>
            <person name="Sieber C.M."/>
            <person name="Emerson J.B."/>
            <person name="Anantharaman K."/>
            <person name="Thomas B.C."/>
            <person name="Malmstrom R."/>
            <person name="Stieglmeier M."/>
            <person name="Klingl A."/>
            <person name="Woyke T."/>
            <person name="Ryan C.M."/>
            <person name="Banfield J.F."/>
        </authorList>
    </citation>
    <scope>NUCLEOTIDE SEQUENCE [LARGE SCALE GENOMIC DNA]</scope>
    <source>
        <strain evidence="10">CG10_big_fil_rev_8_21_14_0_10_50_16</strain>
    </source>
</reference>
<dbReference type="FunFam" id="3.30.420.40:FF:000040">
    <property type="entry name" value="tRNA N6-adenosine threonylcarbamoyltransferase"/>
    <property type="match status" value="1"/>
</dbReference>
<keyword evidence="5 8" id="KW-0408">Iron</keyword>
<keyword evidence="2 8" id="KW-0808">Transferase</keyword>
<protein>
    <recommendedName>
        <fullName evidence="8">tRNA N6-adenosine threonylcarbamoyltransferase</fullName>
        <ecNumber evidence="8">2.3.1.234</ecNumber>
    </recommendedName>
    <alternativeName>
        <fullName evidence="8">N6-L-threonylcarbamoyladenine synthase</fullName>
        <shortName evidence="8">t(6)A synthase</shortName>
    </alternativeName>
    <alternativeName>
        <fullName evidence="8">t(6)A37 threonylcarbamoyladenosine biosynthesis protein TsaD</fullName>
    </alternativeName>
    <alternativeName>
        <fullName evidence="8">tRNA threonylcarbamoyladenosine biosynthesis protein TsaD</fullName>
    </alternativeName>
</protein>
<accession>A0A2H0RMN7</accession>
<evidence type="ECO:0000313" key="11">
    <source>
        <dbReference type="Proteomes" id="UP000230084"/>
    </source>
</evidence>
<feature type="binding site" evidence="8">
    <location>
        <position position="111"/>
    </location>
    <ligand>
        <name>Fe cation</name>
        <dbReference type="ChEBI" id="CHEBI:24875"/>
    </ligand>
</feature>
<evidence type="ECO:0000256" key="8">
    <source>
        <dbReference type="HAMAP-Rule" id="MF_01445"/>
    </source>
</evidence>
<evidence type="ECO:0000256" key="4">
    <source>
        <dbReference type="ARBA" id="ARBA00022723"/>
    </source>
</evidence>
<evidence type="ECO:0000313" key="10">
    <source>
        <dbReference type="EMBL" id="PIR47707.1"/>
    </source>
</evidence>